<keyword evidence="1" id="KW-0732">Signal</keyword>
<accession>A0A0A8ZJ53</accession>
<feature type="signal peptide" evidence="1">
    <location>
        <begin position="1"/>
        <end position="16"/>
    </location>
</feature>
<evidence type="ECO:0000256" key="1">
    <source>
        <dbReference type="SAM" id="SignalP"/>
    </source>
</evidence>
<name>A0A0A8ZJ53_ARUDO</name>
<sequence>MTCSTASISLCSLACASTLFNNSSFCAAMCWTTITFASSSFPKSTNDSCFSLILAVEAFTNASSFSTSAVNSSFFASNSSCRDEFPAVSLFIFASSFSVSSSRASCALTAASVCARALEMNSSSRHATASSPPLMK</sequence>
<reference evidence="2" key="1">
    <citation type="submission" date="2014-09" db="EMBL/GenBank/DDBJ databases">
        <authorList>
            <person name="Magalhaes I.L.F."/>
            <person name="Oliveira U."/>
            <person name="Santos F.R."/>
            <person name="Vidigal T.H.D.A."/>
            <person name="Brescovit A.D."/>
            <person name="Santos A.J."/>
        </authorList>
    </citation>
    <scope>NUCLEOTIDE SEQUENCE</scope>
    <source>
        <tissue evidence="2">Shoot tissue taken approximately 20 cm above the soil surface</tissue>
    </source>
</reference>
<organism evidence="2">
    <name type="scientific">Arundo donax</name>
    <name type="common">Giant reed</name>
    <name type="synonym">Donax arundinaceus</name>
    <dbReference type="NCBI Taxonomy" id="35708"/>
    <lineage>
        <taxon>Eukaryota</taxon>
        <taxon>Viridiplantae</taxon>
        <taxon>Streptophyta</taxon>
        <taxon>Embryophyta</taxon>
        <taxon>Tracheophyta</taxon>
        <taxon>Spermatophyta</taxon>
        <taxon>Magnoliopsida</taxon>
        <taxon>Liliopsida</taxon>
        <taxon>Poales</taxon>
        <taxon>Poaceae</taxon>
        <taxon>PACMAD clade</taxon>
        <taxon>Arundinoideae</taxon>
        <taxon>Arundineae</taxon>
        <taxon>Arundo</taxon>
    </lineage>
</organism>
<reference evidence="2" key="2">
    <citation type="journal article" date="2015" name="Data Brief">
        <title>Shoot transcriptome of the giant reed, Arundo donax.</title>
        <authorList>
            <person name="Barrero R.A."/>
            <person name="Guerrero F.D."/>
            <person name="Moolhuijzen P."/>
            <person name="Goolsby J.A."/>
            <person name="Tidwell J."/>
            <person name="Bellgard S.E."/>
            <person name="Bellgard M.I."/>
        </authorList>
    </citation>
    <scope>NUCLEOTIDE SEQUENCE</scope>
    <source>
        <tissue evidence="2">Shoot tissue taken approximately 20 cm above the soil surface</tissue>
    </source>
</reference>
<evidence type="ECO:0000313" key="2">
    <source>
        <dbReference type="EMBL" id="JAD36765.1"/>
    </source>
</evidence>
<proteinExistence type="predicted"/>
<dbReference type="EMBL" id="GBRH01261130">
    <property type="protein sequence ID" value="JAD36765.1"/>
    <property type="molecule type" value="Transcribed_RNA"/>
</dbReference>
<feature type="chain" id="PRO_5002062246" evidence="1">
    <location>
        <begin position="17"/>
        <end position="136"/>
    </location>
</feature>
<protein>
    <submittedName>
        <fullName evidence="2">Pco120628</fullName>
    </submittedName>
</protein>
<dbReference type="AlphaFoldDB" id="A0A0A8ZJ53"/>